<keyword evidence="7" id="KW-1015">Disulfide bond</keyword>
<dbReference type="InterPro" id="IPR050862">
    <property type="entry name" value="RdRp_reductase_class-2"/>
</dbReference>
<evidence type="ECO:0000256" key="2">
    <source>
        <dbReference type="ARBA" id="ARBA00007405"/>
    </source>
</evidence>
<evidence type="ECO:0000256" key="6">
    <source>
        <dbReference type="ARBA" id="ARBA00023002"/>
    </source>
</evidence>
<dbReference type="SUPFAM" id="SSF51998">
    <property type="entry name" value="PFL-like glycyl radical enzymes"/>
    <property type="match status" value="1"/>
</dbReference>
<dbReference type="CDD" id="cd02888">
    <property type="entry name" value="RNR_II_dimer"/>
    <property type="match status" value="1"/>
</dbReference>
<evidence type="ECO:0000256" key="8">
    <source>
        <dbReference type="ARBA" id="ARBA00023285"/>
    </source>
</evidence>
<name>A0A0K2CNK2_9CAUD</name>
<evidence type="ECO:0000256" key="9">
    <source>
        <dbReference type="ARBA" id="ARBA00047754"/>
    </source>
</evidence>
<dbReference type="GO" id="GO:0000166">
    <property type="term" value="F:nucleotide binding"/>
    <property type="evidence" value="ECO:0007669"/>
    <property type="project" value="UniProtKB-KW"/>
</dbReference>
<evidence type="ECO:0000256" key="1">
    <source>
        <dbReference type="ARBA" id="ARBA00001922"/>
    </source>
</evidence>
<sequence length="759" mass="85428">MKILKQLRSEEEGLFPYVKDPTELYKERGPLSQFEGLQKLIMLDRYSFRDNLLTTLKEDDIVLVIVKHHSKYPTQGYGKVVKVDGAYVTVDVEYPEGIGTIVRDLVDIIKPLELYWEQIAYRVAKGVASVEKTDRLKAYWFEKFYWLLANMYNIPGGRILYGAGSGVDVTLFNCFVLPFIKDSRGGIIEHIGLATETMSRGGGVGSNISTLRPTKATVHGVNGFSSGSISWANYLSQLTHLIIQGGTRRGAQMIGLADWHPDVLEFILCKIQNPYLLDKISKETKHPIIRELAEKYLLRDEAGKPVGVKDVNFMTGANISVLISDDFMDRVEKGLDWELRFPDIDALTPEQKTFYDENWHLMGDVRKWEAEGLPVKIYTTIPAQDMWDFINTAARYSAEPGIIFIDHYTKEANCSYYAPTVVTNPCGEQGLPGFAVCNLNAVNLEKIYNEETQGIDWELYREILHVSQRFGDNIIDHSFYFLEENEKMAKGERRIGKGWMGLADLLIKLKIPYGSKESLVIIEELAEFMAVESYLASANIAEEKGSFPLFEVEGYLSSGFMRRLIASHPEVEVAIRKKGIRNVCSLTVAPTGSTGTMAGVAQGLEPFFAFVFYRSGRLGEFIEVRVPLAQEFFDVHPEATALPDYFVSAQDISPEAHIHVQAVIQKWVDSSLSKTANAPSTFTVEDNKKLYELAYALGCKGTTVYVDGSRDTQVLSVRAEHNTFEKVVEIEEDEQDLMSDTRSCSISFDDNGSLIKECH</sequence>
<keyword evidence="12" id="KW-1185">Reference proteome</keyword>
<evidence type="ECO:0000256" key="5">
    <source>
        <dbReference type="ARBA" id="ARBA00022741"/>
    </source>
</evidence>
<dbReference type="KEGG" id="vg:26626029"/>
<dbReference type="NCBIfam" id="TIGR02504">
    <property type="entry name" value="NrdJ_Z"/>
    <property type="match status" value="1"/>
</dbReference>
<dbReference type="PRINTS" id="PR01183">
    <property type="entry name" value="RIBORDTASEM1"/>
</dbReference>
<dbReference type="GO" id="GO:0031419">
    <property type="term" value="F:cobalamin binding"/>
    <property type="evidence" value="ECO:0007669"/>
    <property type="project" value="UniProtKB-KW"/>
</dbReference>
<comment type="cofactor">
    <cofactor evidence="1">
        <name>adenosylcob(III)alamin</name>
        <dbReference type="ChEBI" id="CHEBI:18408"/>
    </cofactor>
</comment>
<keyword evidence="8" id="KW-0170">Cobalt</keyword>
<comment type="catalytic activity">
    <reaction evidence="9">
        <text>a 2'-deoxyribonucleoside 5'-diphosphate + [thioredoxin]-disulfide + H2O = a ribonucleoside 5'-diphosphate + [thioredoxin]-dithiol</text>
        <dbReference type="Rhea" id="RHEA:23252"/>
        <dbReference type="Rhea" id="RHEA-COMP:10698"/>
        <dbReference type="Rhea" id="RHEA-COMP:10700"/>
        <dbReference type="ChEBI" id="CHEBI:15377"/>
        <dbReference type="ChEBI" id="CHEBI:29950"/>
        <dbReference type="ChEBI" id="CHEBI:50058"/>
        <dbReference type="ChEBI" id="CHEBI:57930"/>
        <dbReference type="ChEBI" id="CHEBI:73316"/>
        <dbReference type="EC" id="1.17.4.1"/>
    </reaction>
</comment>
<dbReference type="Gene3D" id="3.20.70.20">
    <property type="match status" value="1"/>
</dbReference>
<dbReference type="RefSeq" id="YP_009199142.1">
    <property type="nucleotide sequence ID" value="NC_028805.1"/>
</dbReference>
<evidence type="ECO:0000313" key="12">
    <source>
        <dbReference type="Proteomes" id="UP000208104"/>
    </source>
</evidence>
<accession>A0A0K2CNK2</accession>
<feature type="domain" description="Ribonucleotide reductase large subunit C-terminal" evidence="10">
    <location>
        <begin position="173"/>
        <end position="705"/>
    </location>
</feature>
<evidence type="ECO:0000256" key="4">
    <source>
        <dbReference type="ARBA" id="ARBA00022628"/>
    </source>
</evidence>
<dbReference type="OrthoDB" id="2980at10239"/>
<dbReference type="PANTHER" id="PTHR43371:SF1">
    <property type="entry name" value="RIBONUCLEOSIDE-DIPHOSPHATE REDUCTASE"/>
    <property type="match status" value="1"/>
</dbReference>
<evidence type="ECO:0000313" key="11">
    <source>
        <dbReference type="EMBL" id="ALA07210.1"/>
    </source>
</evidence>
<evidence type="ECO:0000259" key="10">
    <source>
        <dbReference type="Pfam" id="PF02867"/>
    </source>
</evidence>
<reference evidence="11 12" key="1">
    <citation type="journal article" date="2015" name="Genome Announc.">
        <title>Genome Sequences of Five Additional Brevibacillus laterosporus Bacteriophages.</title>
        <authorList>
            <person name="Merrill B.D."/>
            <person name="Berg J.A."/>
            <person name="Graves K.A."/>
            <person name="Ward A.T."/>
            <person name="Hilton J.A."/>
            <person name="Wake B.N."/>
            <person name="Grose J.H."/>
            <person name="Breakwell D.P."/>
            <person name="Burnett S.H."/>
        </authorList>
    </citation>
    <scope>NUCLEOTIDE SEQUENCE [LARGE SCALE GENOMIC DNA]</scope>
</reference>
<evidence type="ECO:0000256" key="7">
    <source>
        <dbReference type="ARBA" id="ARBA00023157"/>
    </source>
</evidence>
<dbReference type="Pfam" id="PF02867">
    <property type="entry name" value="Ribonuc_red_lgC"/>
    <property type="match status" value="1"/>
</dbReference>
<evidence type="ECO:0000256" key="3">
    <source>
        <dbReference type="ARBA" id="ARBA00012274"/>
    </source>
</evidence>
<proteinExistence type="inferred from homology"/>
<dbReference type="GeneID" id="26626029"/>
<keyword evidence="6" id="KW-0560">Oxidoreductase</keyword>
<gene>
    <name evidence="11" type="ORF">JENST_81</name>
</gene>
<dbReference type="GO" id="GO:0004748">
    <property type="term" value="F:ribonucleoside-diphosphate reductase activity, thioredoxin disulfide as acceptor"/>
    <property type="evidence" value="ECO:0007669"/>
    <property type="project" value="UniProtKB-EC"/>
</dbReference>
<dbReference type="EMBL" id="KT151955">
    <property type="protein sequence ID" value="ALA07210.1"/>
    <property type="molecule type" value="Genomic_DNA"/>
</dbReference>
<dbReference type="InterPro" id="IPR000788">
    <property type="entry name" value="RNR_lg_C"/>
</dbReference>
<keyword evidence="4" id="KW-0846">Cobalamin</keyword>
<protein>
    <recommendedName>
        <fullName evidence="3">ribonucleoside-diphosphate reductase</fullName>
        <ecNumber evidence="3">1.17.4.1</ecNumber>
    </recommendedName>
</protein>
<comment type="similarity">
    <text evidence="2">Belongs to the ribonucleoside diphosphate reductase class-2 family.</text>
</comment>
<dbReference type="EC" id="1.17.4.1" evidence="3"/>
<dbReference type="Proteomes" id="UP000208104">
    <property type="component" value="Segment"/>
</dbReference>
<keyword evidence="5" id="KW-0547">Nucleotide-binding</keyword>
<organism evidence="11 12">
    <name type="scientific">Brevibacillus phage Jenst</name>
    <dbReference type="NCBI Taxonomy" id="1691954"/>
    <lineage>
        <taxon>Viruses</taxon>
        <taxon>Duplodnaviria</taxon>
        <taxon>Heunggongvirae</taxon>
        <taxon>Uroviricota</taxon>
        <taxon>Caudoviricetes</taxon>
        <taxon>Jenstvirus</taxon>
        <taxon>Jenstvirus jenst</taxon>
    </lineage>
</organism>
<dbReference type="InterPro" id="IPR013344">
    <property type="entry name" value="RNR_NrdJ/NrdZ"/>
</dbReference>
<dbReference type="PANTHER" id="PTHR43371">
    <property type="entry name" value="VITAMIN B12-DEPENDENT RIBONUCLEOTIDE REDUCTASE"/>
    <property type="match status" value="1"/>
</dbReference>